<dbReference type="GO" id="GO:0004742">
    <property type="term" value="F:dihydrolipoyllysine-residue acetyltransferase activity"/>
    <property type="evidence" value="ECO:0007669"/>
    <property type="project" value="TreeGrafter"/>
</dbReference>
<evidence type="ECO:0000313" key="8">
    <source>
        <dbReference type="Proteomes" id="UP000038010"/>
    </source>
</evidence>
<dbReference type="FunFam" id="2.40.50.100:FF:000010">
    <property type="entry name" value="Acetyltransferase component of pyruvate dehydrogenase complex"/>
    <property type="match status" value="1"/>
</dbReference>
<dbReference type="GeneID" id="28741753"/>
<feature type="region of interest" description="Disordered" evidence="4">
    <location>
        <begin position="242"/>
        <end position="266"/>
    </location>
</feature>
<feature type="region of interest" description="Disordered" evidence="4">
    <location>
        <begin position="115"/>
        <end position="177"/>
    </location>
</feature>
<keyword evidence="8" id="KW-1185">Reference proteome</keyword>
<dbReference type="InterPro" id="IPR000089">
    <property type="entry name" value="Biotin_lipoyl"/>
</dbReference>
<dbReference type="Gene3D" id="2.40.50.100">
    <property type="match status" value="1"/>
</dbReference>
<name>A0A0N1P1A2_9EURO</name>
<dbReference type="Gene3D" id="4.10.320.10">
    <property type="entry name" value="E3-binding domain"/>
    <property type="match status" value="1"/>
</dbReference>
<dbReference type="EMBL" id="LFJN01000009">
    <property type="protein sequence ID" value="KPI41765.1"/>
    <property type="molecule type" value="Genomic_DNA"/>
</dbReference>
<dbReference type="GO" id="GO:0006086">
    <property type="term" value="P:pyruvate decarboxylation to acetyl-CoA"/>
    <property type="evidence" value="ECO:0007669"/>
    <property type="project" value="InterPro"/>
</dbReference>
<dbReference type="AlphaFoldDB" id="A0A0N1P1A2"/>
<gene>
    <name evidence="7" type="ORF">AB675_9348</name>
</gene>
<keyword evidence="2" id="KW-0450">Lipoyl</keyword>
<feature type="domain" description="Lipoyl-binding" evidence="5">
    <location>
        <begin position="36"/>
        <end position="112"/>
    </location>
</feature>
<dbReference type="Pfam" id="PF00364">
    <property type="entry name" value="Biotin_lipoyl"/>
    <property type="match status" value="1"/>
</dbReference>
<dbReference type="STRING" id="1664694.A0A0N1P1A2"/>
<dbReference type="PROSITE" id="PS50968">
    <property type="entry name" value="BIOTINYL_LIPOYL"/>
    <property type="match status" value="1"/>
</dbReference>
<feature type="domain" description="Peripheral subunit-binding (PSBD)" evidence="6">
    <location>
        <begin position="176"/>
        <end position="216"/>
    </location>
</feature>
<dbReference type="CDD" id="cd06849">
    <property type="entry name" value="lipoyl_domain"/>
    <property type="match status" value="1"/>
</dbReference>
<evidence type="ECO:0000256" key="1">
    <source>
        <dbReference type="ARBA" id="ARBA00007317"/>
    </source>
</evidence>
<protein>
    <submittedName>
        <fullName evidence="7">Pyruvate dehydrogenase complex protein X component, mitochondrial</fullName>
    </submittedName>
</protein>
<dbReference type="InterPro" id="IPR045257">
    <property type="entry name" value="E2/Pdx1"/>
</dbReference>
<dbReference type="SUPFAM" id="SSF47005">
    <property type="entry name" value="Peripheral subunit-binding domain of 2-oxo acid dehydrogenase complex"/>
    <property type="match status" value="1"/>
</dbReference>
<evidence type="ECO:0000259" key="5">
    <source>
        <dbReference type="PROSITE" id="PS50968"/>
    </source>
</evidence>
<reference evidence="7 8" key="1">
    <citation type="submission" date="2015-06" db="EMBL/GenBank/DDBJ databases">
        <title>Draft genome of the ant-associated black yeast Phialophora attae CBS 131958.</title>
        <authorList>
            <person name="Moreno L.F."/>
            <person name="Stielow B.J."/>
            <person name="de Hoog S."/>
            <person name="Vicente V.A."/>
            <person name="Weiss V.A."/>
            <person name="de Vries M."/>
            <person name="Cruz L.M."/>
            <person name="Souza E.M."/>
        </authorList>
    </citation>
    <scope>NUCLEOTIDE SEQUENCE [LARGE SCALE GENOMIC DNA]</scope>
    <source>
        <strain evidence="7 8">CBS 131958</strain>
    </source>
</reference>
<dbReference type="InterPro" id="IPR004167">
    <property type="entry name" value="PSBD"/>
</dbReference>
<dbReference type="PANTHER" id="PTHR23151">
    <property type="entry name" value="DIHYDROLIPOAMIDE ACETYL/SUCCINYL-TRANSFERASE-RELATED"/>
    <property type="match status" value="1"/>
</dbReference>
<keyword evidence="3" id="KW-0809">Transit peptide</keyword>
<organism evidence="7 8">
    <name type="scientific">Cyphellophora attinorum</name>
    <dbReference type="NCBI Taxonomy" id="1664694"/>
    <lineage>
        <taxon>Eukaryota</taxon>
        <taxon>Fungi</taxon>
        <taxon>Dikarya</taxon>
        <taxon>Ascomycota</taxon>
        <taxon>Pezizomycotina</taxon>
        <taxon>Eurotiomycetes</taxon>
        <taxon>Chaetothyriomycetidae</taxon>
        <taxon>Chaetothyriales</taxon>
        <taxon>Cyphellophoraceae</taxon>
        <taxon>Cyphellophora</taxon>
    </lineage>
</organism>
<dbReference type="InterPro" id="IPR036625">
    <property type="entry name" value="E3-bd_dom_sf"/>
</dbReference>
<feature type="compositionally biased region" description="Basic and acidic residues" evidence="4">
    <location>
        <begin position="126"/>
        <end position="141"/>
    </location>
</feature>
<evidence type="ECO:0000256" key="2">
    <source>
        <dbReference type="ARBA" id="ARBA00022823"/>
    </source>
</evidence>
<evidence type="ECO:0000256" key="3">
    <source>
        <dbReference type="ARBA" id="ARBA00022946"/>
    </source>
</evidence>
<keyword evidence="7" id="KW-0670">Pyruvate</keyword>
<evidence type="ECO:0000256" key="4">
    <source>
        <dbReference type="SAM" id="MobiDB-lite"/>
    </source>
</evidence>
<accession>A0A0N1P1A2</accession>
<feature type="compositionally biased region" description="Polar residues" evidence="4">
    <location>
        <begin position="254"/>
        <end position="266"/>
    </location>
</feature>
<dbReference type="InterPro" id="IPR011053">
    <property type="entry name" value="Single_hybrid_motif"/>
</dbReference>
<dbReference type="VEuPathDB" id="FungiDB:AB675_9348"/>
<dbReference type="SUPFAM" id="SSF51230">
    <property type="entry name" value="Single hybrid motif"/>
    <property type="match status" value="1"/>
</dbReference>
<proteinExistence type="inferred from homology"/>
<dbReference type="Proteomes" id="UP000038010">
    <property type="component" value="Unassembled WGS sequence"/>
</dbReference>
<dbReference type="PROSITE" id="PS00189">
    <property type="entry name" value="LIPOYL"/>
    <property type="match status" value="1"/>
</dbReference>
<feature type="compositionally biased region" description="Low complexity" evidence="4">
    <location>
        <begin position="149"/>
        <end position="162"/>
    </location>
</feature>
<dbReference type="GO" id="GO:0045254">
    <property type="term" value="C:pyruvate dehydrogenase complex"/>
    <property type="evidence" value="ECO:0007669"/>
    <property type="project" value="InterPro"/>
</dbReference>
<dbReference type="PROSITE" id="PS51826">
    <property type="entry name" value="PSBD"/>
    <property type="match status" value="1"/>
</dbReference>
<comment type="caution">
    <text evidence="7">The sequence shown here is derived from an EMBL/GenBank/DDBJ whole genome shotgun (WGS) entry which is preliminary data.</text>
</comment>
<evidence type="ECO:0000259" key="6">
    <source>
        <dbReference type="PROSITE" id="PS51826"/>
    </source>
</evidence>
<comment type="similarity">
    <text evidence="1">Belongs to the 2-oxoacid dehydrogenase family.</text>
</comment>
<evidence type="ECO:0000313" key="7">
    <source>
        <dbReference type="EMBL" id="KPI41765.1"/>
    </source>
</evidence>
<dbReference type="InterPro" id="IPR003016">
    <property type="entry name" value="2-oxoA_DH_lipoyl-BS"/>
</dbReference>
<dbReference type="RefSeq" id="XP_018001728.1">
    <property type="nucleotide sequence ID" value="XM_018149873.1"/>
</dbReference>
<dbReference type="OrthoDB" id="202158at2759"/>
<sequence length="422" mass="45396">MAGRQSARVLAQQLRSATSQPYAGRSFSSIPTRLAAHSFTMPAMSPTMTEGNIASWKVKEGDSFSTGDVLLEIETDKATIDVEAQDDGVMAKIFAQDGEKGVKVGTRIAVLAEEGDDISSLEMPAEESKPAPKAEESKESAPSEPSPPKQESQLKKQPQKSSSPPPSGPGQNPKYPLYPSVQALLHANHIPEADIPKIRATGPQNRLLKGDVLAYLGTISSDYPSEQSKRLTNLAHLDLSNIKPLPQKPKSAKPTDSSLAASAQELPPTTQISLPISLSTLLATQRRLSETLGTNIPLTTFLARAVDLANDDLPLPKPTNRDLLAANQRVAGECYEFREVCAFSIENSVQEAGYHRHPHLEIHEFKIFAGETAAPIGGSISTTGGAMNIFSVTVPAGEEKRARTFLERVKTVLQVEPGRLVL</sequence>
<dbReference type="PANTHER" id="PTHR23151:SF82">
    <property type="entry name" value="PYRUVATE DEHYDROGENASE COMPLEX PROTEIN X COMPONENT, MITOCHONDRIAL"/>
    <property type="match status" value="1"/>
</dbReference>